<reference evidence="7 8" key="1">
    <citation type="journal article" date="2005" name="DNA Res.">
        <title>Complete genome sequence of the facultative anaerobic magnetotactic bacterium Magnetospirillum sp. strain AMB-1.</title>
        <authorList>
            <person name="Matsunaga T."/>
            <person name="Okamura Y."/>
            <person name="Fukuda Y."/>
            <person name="Wahyudi A.T."/>
            <person name="Murase Y."/>
            <person name="Takeyama H."/>
        </authorList>
    </citation>
    <scope>NUCLEOTIDE SEQUENCE [LARGE SCALE GENOMIC DNA]</scope>
    <source>
        <strain evidence="8">ATCC 700264 / AMB-1</strain>
    </source>
</reference>
<dbReference type="Gene3D" id="1.20.1340.10">
    <property type="entry name" value="dopa decarboxylase, N-terminal domain"/>
    <property type="match status" value="1"/>
</dbReference>
<dbReference type="SUPFAM" id="SSF53474">
    <property type="entry name" value="alpha/beta-Hydrolases"/>
    <property type="match status" value="1"/>
</dbReference>
<dbReference type="InterPro" id="IPR021115">
    <property type="entry name" value="Pyridoxal-P_BS"/>
</dbReference>
<dbReference type="GO" id="GO:0006520">
    <property type="term" value="P:amino acid metabolic process"/>
    <property type="evidence" value="ECO:0007669"/>
    <property type="project" value="InterPro"/>
</dbReference>
<dbReference type="OrthoDB" id="9803665at2"/>
<dbReference type="InterPro" id="IPR029058">
    <property type="entry name" value="AB_hydrolase_fold"/>
</dbReference>
<dbReference type="GO" id="GO:0016831">
    <property type="term" value="F:carboxy-lyase activity"/>
    <property type="evidence" value="ECO:0007669"/>
    <property type="project" value="UniProtKB-KW"/>
</dbReference>
<proteinExistence type="predicted"/>
<feature type="domain" description="AB hydrolase-1" evidence="6">
    <location>
        <begin position="23"/>
        <end position="245"/>
    </location>
</feature>
<dbReference type="AlphaFoldDB" id="Q2W3B9"/>
<dbReference type="PRINTS" id="PR00800">
    <property type="entry name" value="YHDCRBOXLASE"/>
</dbReference>
<dbReference type="GO" id="GO:0019752">
    <property type="term" value="P:carboxylic acid metabolic process"/>
    <property type="evidence" value="ECO:0007669"/>
    <property type="project" value="InterPro"/>
</dbReference>
<dbReference type="InterPro" id="IPR000073">
    <property type="entry name" value="AB_hydrolase_1"/>
</dbReference>
<dbReference type="Gene3D" id="3.40.640.10">
    <property type="entry name" value="Type I PLP-dependent aspartate aminotransferase-like (Major domain)"/>
    <property type="match status" value="1"/>
</dbReference>
<evidence type="ECO:0000256" key="2">
    <source>
        <dbReference type="ARBA" id="ARBA00022793"/>
    </source>
</evidence>
<dbReference type="PANTHER" id="PTHR11999:SF70">
    <property type="entry name" value="MIP05841P"/>
    <property type="match status" value="1"/>
</dbReference>
<accession>Q2W3B9</accession>
<evidence type="ECO:0000313" key="7">
    <source>
        <dbReference type="EMBL" id="BAE51656.1"/>
    </source>
</evidence>
<dbReference type="EMBL" id="AP007255">
    <property type="protein sequence ID" value="BAE51656.1"/>
    <property type="molecule type" value="Genomic_DNA"/>
</dbReference>
<dbReference type="Gene3D" id="3.90.1150.170">
    <property type="match status" value="1"/>
</dbReference>
<feature type="modified residue" description="N6-(pyridoxal phosphate)lysine" evidence="5">
    <location>
        <position position="550"/>
    </location>
</feature>
<sequence length="719" mass="74650">MDISIHGKAVFAATFGAGDAPTVVLVHGAGGSHRTWSGIAETIAAKGFRVVAPDLPGHGASAGPALASICAQADWLSDFMAAAGIGRAALAGHSMGALAALDCAARHPAKVSSLLLLGAAAAMPVNQALLDMALADPPAAAALIAKWSFAKEPPPAPALLVGTAADLAASPPGVLHADLAACNRYDEGAAMADLVACPATVIIGGQDRMSPPEAGRALAGLLRHGRVAELGSAGHMMMAEHPEATTSAMVDALDPSLDPTDWDALRAQAHRMLDQSLDFIRDIRQGPVWRPMPPEVRQAFDAALPRAGQALTAIDAEFRSLVEPFGSGNLHPGFMGWVQGAGTVEGMLAEMLAGGLNANLGGRDHAPIEVERQVLRWMRALFHYPEGASGLFVTGASMANFLAVLVARTKALGTDIRRTGMSGGEGLTAYASRAAHGCIPQAFELSGLGSASLRLLPTDSRHRLDLDALRRAVAADRAAGRRPFMVIGSAGTVDVGAVDDLAALADTAAAENLWFHVDGALGALGAMSAELTPLLAGIERSDSIAFDFHKWGQVPYDAGFFLARDGEVHRAAFASPAAYLRRETRGLAAGSPWPCDYGPDLSRGFRALKTWVTLKAHGMDALGAAMARCCRVARHLAARVEAEPDLELLAPVALNIVCFHRPGADSDRIVAELQEAGIAAPSTTSIGGTQAIRAAIVNHRTREDDVNRMVDAVLAVSAK</sequence>
<dbReference type="GO" id="GO:0030170">
    <property type="term" value="F:pyridoxal phosphate binding"/>
    <property type="evidence" value="ECO:0007669"/>
    <property type="project" value="InterPro"/>
</dbReference>
<dbReference type="PANTHER" id="PTHR11999">
    <property type="entry name" value="GROUP II PYRIDOXAL-5-PHOSPHATE DECARBOXYLASE"/>
    <property type="match status" value="1"/>
</dbReference>
<dbReference type="InterPro" id="IPR002129">
    <property type="entry name" value="PyrdxlP-dep_de-COase"/>
</dbReference>
<dbReference type="KEGG" id="mag:amb2852"/>
<evidence type="ECO:0000256" key="3">
    <source>
        <dbReference type="ARBA" id="ARBA00022898"/>
    </source>
</evidence>
<evidence type="ECO:0000256" key="4">
    <source>
        <dbReference type="ARBA" id="ARBA00023239"/>
    </source>
</evidence>
<keyword evidence="2" id="KW-0210">Decarboxylase</keyword>
<protein>
    <submittedName>
        <fullName evidence="7">Glutamate decarboxylase and related PLP-dependent protein</fullName>
    </submittedName>
</protein>
<evidence type="ECO:0000256" key="1">
    <source>
        <dbReference type="ARBA" id="ARBA00001933"/>
    </source>
</evidence>
<dbReference type="Pfam" id="PF00282">
    <property type="entry name" value="Pyridoxal_deC"/>
    <property type="match status" value="1"/>
</dbReference>
<dbReference type="Proteomes" id="UP000007058">
    <property type="component" value="Chromosome"/>
</dbReference>
<dbReference type="STRING" id="342108.amb2852"/>
<keyword evidence="8" id="KW-1185">Reference proteome</keyword>
<organism evidence="7 8">
    <name type="scientific">Paramagnetospirillum magneticum (strain ATCC 700264 / AMB-1)</name>
    <name type="common">Magnetospirillum magneticum</name>
    <dbReference type="NCBI Taxonomy" id="342108"/>
    <lineage>
        <taxon>Bacteria</taxon>
        <taxon>Pseudomonadati</taxon>
        <taxon>Pseudomonadota</taxon>
        <taxon>Alphaproteobacteria</taxon>
        <taxon>Rhodospirillales</taxon>
        <taxon>Magnetospirillaceae</taxon>
        <taxon>Paramagnetospirillum</taxon>
    </lineage>
</organism>
<dbReference type="ESTHER" id="magsa-q2w3b9">
    <property type="family name" value="6_AlphaBeta_hydrolase"/>
</dbReference>
<dbReference type="Gene3D" id="3.40.50.1820">
    <property type="entry name" value="alpha/beta hydrolase"/>
    <property type="match status" value="1"/>
</dbReference>
<dbReference type="Pfam" id="PF12697">
    <property type="entry name" value="Abhydrolase_6"/>
    <property type="match status" value="1"/>
</dbReference>
<dbReference type="PRINTS" id="PR00111">
    <property type="entry name" value="ABHYDROLASE"/>
</dbReference>
<keyword evidence="3 5" id="KW-0663">Pyridoxal phosphate</keyword>
<dbReference type="InterPro" id="IPR010977">
    <property type="entry name" value="Aromatic_deC"/>
</dbReference>
<evidence type="ECO:0000256" key="5">
    <source>
        <dbReference type="PIRSR" id="PIRSR602129-50"/>
    </source>
</evidence>
<comment type="cofactor">
    <cofactor evidence="1 5">
        <name>pyridoxal 5'-phosphate</name>
        <dbReference type="ChEBI" id="CHEBI:597326"/>
    </cofactor>
</comment>
<name>Q2W3B9_PARM1</name>
<dbReference type="SUPFAM" id="SSF53383">
    <property type="entry name" value="PLP-dependent transferases"/>
    <property type="match status" value="1"/>
</dbReference>
<evidence type="ECO:0000259" key="6">
    <source>
        <dbReference type="Pfam" id="PF12697"/>
    </source>
</evidence>
<dbReference type="InterPro" id="IPR015424">
    <property type="entry name" value="PyrdxlP-dep_Trfase"/>
</dbReference>
<dbReference type="RefSeq" id="WP_011385229.1">
    <property type="nucleotide sequence ID" value="NC_007626.1"/>
</dbReference>
<evidence type="ECO:0000313" key="8">
    <source>
        <dbReference type="Proteomes" id="UP000007058"/>
    </source>
</evidence>
<dbReference type="HOGENOM" id="CLU_384412_0_0_5"/>
<dbReference type="InterPro" id="IPR015421">
    <property type="entry name" value="PyrdxlP-dep_Trfase_major"/>
</dbReference>
<keyword evidence="4" id="KW-0456">Lyase</keyword>
<gene>
    <name evidence="7" type="ordered locus">amb2852</name>
</gene>
<dbReference type="PROSITE" id="PS00392">
    <property type="entry name" value="DDC_GAD_HDC_YDC"/>
    <property type="match status" value="1"/>
</dbReference>